<reference evidence="2 3" key="1">
    <citation type="submission" date="2020-10" db="EMBL/GenBank/DDBJ databases">
        <title>Plant Genome Project.</title>
        <authorList>
            <person name="Zhang R.-G."/>
        </authorList>
    </citation>
    <scope>NUCLEOTIDE SEQUENCE [LARGE SCALE GENOMIC DNA]</scope>
    <source>
        <strain evidence="2">FAFU-HL-1</strain>
        <tissue evidence="2">Leaf</tissue>
    </source>
</reference>
<feature type="compositionally biased region" description="Polar residues" evidence="1">
    <location>
        <begin position="113"/>
        <end position="122"/>
    </location>
</feature>
<keyword evidence="3" id="KW-1185">Reference proteome</keyword>
<dbReference type="Proteomes" id="UP000657918">
    <property type="component" value="Chromosome 8"/>
</dbReference>
<accession>A0A835N102</accession>
<dbReference type="OrthoDB" id="1060058at2759"/>
<dbReference type="PANTHER" id="PTHR33356:SF17">
    <property type="entry name" value="TPX2 CENTRAL DOMAIN-CONTAINING PROTEIN"/>
    <property type="match status" value="1"/>
</dbReference>
<dbReference type="AlphaFoldDB" id="A0A835N102"/>
<feature type="region of interest" description="Disordered" evidence="1">
    <location>
        <begin position="54"/>
        <end position="76"/>
    </location>
</feature>
<feature type="region of interest" description="Disordered" evidence="1">
    <location>
        <begin position="187"/>
        <end position="207"/>
    </location>
</feature>
<evidence type="ECO:0000313" key="2">
    <source>
        <dbReference type="EMBL" id="KAF9676883.1"/>
    </source>
</evidence>
<gene>
    <name evidence="2" type="ORF">SADUNF_Sadunf08G0049800</name>
</gene>
<name>A0A835N102_9ROSI</name>
<feature type="compositionally biased region" description="Low complexity" evidence="1">
    <location>
        <begin position="54"/>
        <end position="71"/>
    </location>
</feature>
<feature type="region of interest" description="Disordered" evidence="1">
    <location>
        <begin position="112"/>
        <end position="133"/>
    </location>
</feature>
<organism evidence="2 3">
    <name type="scientific">Salix dunnii</name>
    <dbReference type="NCBI Taxonomy" id="1413687"/>
    <lineage>
        <taxon>Eukaryota</taxon>
        <taxon>Viridiplantae</taxon>
        <taxon>Streptophyta</taxon>
        <taxon>Embryophyta</taxon>
        <taxon>Tracheophyta</taxon>
        <taxon>Spermatophyta</taxon>
        <taxon>Magnoliopsida</taxon>
        <taxon>eudicotyledons</taxon>
        <taxon>Gunneridae</taxon>
        <taxon>Pentapetalae</taxon>
        <taxon>rosids</taxon>
        <taxon>fabids</taxon>
        <taxon>Malpighiales</taxon>
        <taxon>Salicaceae</taxon>
        <taxon>Saliceae</taxon>
        <taxon>Salix</taxon>
    </lineage>
</organism>
<evidence type="ECO:0000256" key="1">
    <source>
        <dbReference type="SAM" id="MobiDB-lite"/>
    </source>
</evidence>
<protein>
    <submittedName>
        <fullName evidence="2">Uncharacterized protein</fullName>
    </submittedName>
</protein>
<dbReference type="EMBL" id="JADGMS010000008">
    <property type="protein sequence ID" value="KAF9676883.1"/>
    <property type="molecule type" value="Genomic_DNA"/>
</dbReference>
<proteinExistence type="predicted"/>
<sequence>MAVALEDVQSWLTTREKLLMDKEHLNRNCFNTELKPSLSFFSEFPCEFDSLSSPSALSSPVESSMGSSTETESSDEDDFLVGLNQRLTQQLAVKPENKWVMAGSPESMLSGLRSWSVSSNGSPDGVLSPPTTPFGAKNDSWDLIYAAAGQVARLKMSNNEGLKYNKSTNYQSSALLAPTRTQNPGLTSVKSQHAGFYPSHSSSSFGHKTSQLNQYQQLVRIQQQALKQQCSSIWERQQVKTSWQAQQPQHHHQIQSRGIGVGNENGRFVRSPGLPQSARPPLQVHAQNQRCNSAGTRAVLLGGSGGVKRESAGTGVFLPRRYGNPPEPKKKYGGCSTVLLPARVVHALNFNLNDMDIKGLAQPHLNSNAAFPSDYDALMIRRNALVAQQKRNLRQESVLNHEIRLPQEWTY</sequence>
<evidence type="ECO:0000313" key="3">
    <source>
        <dbReference type="Proteomes" id="UP000657918"/>
    </source>
</evidence>
<dbReference type="PANTHER" id="PTHR33356">
    <property type="entry name" value="TIP41-LIKE PROTEIN"/>
    <property type="match status" value="1"/>
</dbReference>
<comment type="caution">
    <text evidence="2">The sequence shown here is derived from an EMBL/GenBank/DDBJ whole genome shotgun (WGS) entry which is preliminary data.</text>
</comment>